<dbReference type="EC" id="2.7.7.7" evidence="1"/>
<dbReference type="EMBL" id="QUOT01000001">
    <property type="protein sequence ID" value="REL29729.1"/>
    <property type="molecule type" value="Genomic_DNA"/>
</dbReference>
<dbReference type="AlphaFoldDB" id="A0A3E0TZA2"/>
<dbReference type="InterPro" id="IPR050238">
    <property type="entry name" value="DNA_Rep/Repair_Clamp_Loader"/>
</dbReference>
<dbReference type="Gene3D" id="3.40.50.300">
    <property type="entry name" value="P-loop containing nucleotide triphosphate hydrolases"/>
    <property type="match status" value="1"/>
</dbReference>
<keyword evidence="2" id="KW-0548">Nucleotidyltransferase</keyword>
<evidence type="ECO:0000256" key="1">
    <source>
        <dbReference type="ARBA" id="ARBA00012417"/>
    </source>
</evidence>
<evidence type="ECO:0000256" key="2">
    <source>
        <dbReference type="ARBA" id="ARBA00022932"/>
    </source>
</evidence>
<dbReference type="PANTHER" id="PTHR11669:SF8">
    <property type="entry name" value="DNA POLYMERASE III SUBUNIT DELTA"/>
    <property type="match status" value="1"/>
</dbReference>
<dbReference type="GO" id="GO:0003887">
    <property type="term" value="F:DNA-directed DNA polymerase activity"/>
    <property type="evidence" value="ECO:0007669"/>
    <property type="project" value="UniProtKB-KW"/>
</dbReference>
<sequence>MTNMSSSYPWLSKHQQSLVQQISTQRLPHALLITGEAGAGKATLALWLAARLACVSVNHGQNVDQSAADIKQAPCGYCKHCKLIASQSFPDLLTIDEGDKTIGIESIRAVTKFLETRPQIASQKTVLIKQVEQLTVAAANALLKTLEEPSLGNTLVLTTNNTESLLPTILSRCQLISLRPLLTEQFKQNIGHQPYANTTYLPELQSAQENQAYEELASATIDLLVGRSNFPLFEQTLLTGDRALIWLERIVSTLSRVNQGWQAPESDKINWHAAQSMDSDTLMRIFQVILSANKRSRDYQQANKDVLTQQLAMTIREIVTV</sequence>
<organism evidence="4 5">
    <name type="scientific">Thalassotalea euphylliae</name>
    <dbReference type="NCBI Taxonomy" id="1655234"/>
    <lineage>
        <taxon>Bacteria</taxon>
        <taxon>Pseudomonadati</taxon>
        <taxon>Pseudomonadota</taxon>
        <taxon>Gammaproteobacteria</taxon>
        <taxon>Alteromonadales</taxon>
        <taxon>Colwelliaceae</taxon>
        <taxon>Thalassotalea</taxon>
    </lineage>
</organism>
<reference evidence="5" key="1">
    <citation type="submission" date="2018-08" db="EMBL/GenBank/DDBJ databases">
        <title>Thalassotalea euphylliae genome.</title>
        <authorList>
            <person name="Summers S."/>
            <person name="Rice S.A."/>
            <person name="Freckelton M.L."/>
            <person name="Nedved B.T."/>
            <person name="Hadfield M.G."/>
        </authorList>
    </citation>
    <scope>NUCLEOTIDE SEQUENCE [LARGE SCALE GENOMIC DNA]</scope>
    <source>
        <strain evidence="5">H3</strain>
    </source>
</reference>
<comment type="caution">
    <text evidence="4">The sequence shown here is derived from an EMBL/GenBank/DDBJ whole genome shotgun (WGS) entry which is preliminary data.</text>
</comment>
<keyword evidence="5" id="KW-1185">Reference proteome</keyword>
<keyword evidence="2" id="KW-0239">DNA-directed DNA polymerase</keyword>
<dbReference type="PANTHER" id="PTHR11669">
    <property type="entry name" value="REPLICATION FACTOR C / DNA POLYMERASE III GAMMA-TAU SUBUNIT"/>
    <property type="match status" value="1"/>
</dbReference>
<keyword evidence="2" id="KW-0808">Transferase</keyword>
<gene>
    <name evidence="4" type="ORF">DXX94_02845</name>
</gene>
<dbReference type="InterPro" id="IPR027417">
    <property type="entry name" value="P-loop_NTPase"/>
</dbReference>
<evidence type="ECO:0000313" key="4">
    <source>
        <dbReference type="EMBL" id="REL29729.1"/>
    </source>
</evidence>
<evidence type="ECO:0000313" key="5">
    <source>
        <dbReference type="Proteomes" id="UP000256899"/>
    </source>
</evidence>
<accession>A0A3E0TZA2</accession>
<proteinExistence type="predicted"/>
<dbReference type="Pfam" id="PF13177">
    <property type="entry name" value="DNA_pol3_delta2"/>
    <property type="match status" value="1"/>
</dbReference>
<dbReference type="RefSeq" id="WP_116013726.1">
    <property type="nucleotide sequence ID" value="NZ_QUOT01000001.1"/>
</dbReference>
<comment type="catalytic activity">
    <reaction evidence="3">
        <text>DNA(n) + a 2'-deoxyribonucleoside 5'-triphosphate = DNA(n+1) + diphosphate</text>
        <dbReference type="Rhea" id="RHEA:22508"/>
        <dbReference type="Rhea" id="RHEA-COMP:17339"/>
        <dbReference type="Rhea" id="RHEA-COMP:17340"/>
        <dbReference type="ChEBI" id="CHEBI:33019"/>
        <dbReference type="ChEBI" id="CHEBI:61560"/>
        <dbReference type="ChEBI" id="CHEBI:173112"/>
        <dbReference type="EC" id="2.7.7.7"/>
    </reaction>
</comment>
<dbReference type="GO" id="GO:0006261">
    <property type="term" value="P:DNA-templated DNA replication"/>
    <property type="evidence" value="ECO:0007669"/>
    <property type="project" value="TreeGrafter"/>
</dbReference>
<dbReference type="Proteomes" id="UP000256899">
    <property type="component" value="Unassembled WGS sequence"/>
</dbReference>
<dbReference type="SUPFAM" id="SSF52540">
    <property type="entry name" value="P-loop containing nucleoside triphosphate hydrolases"/>
    <property type="match status" value="1"/>
</dbReference>
<protein>
    <recommendedName>
        <fullName evidence="1">DNA-directed DNA polymerase</fullName>
        <ecNumber evidence="1">2.7.7.7</ecNumber>
    </recommendedName>
</protein>
<evidence type="ECO:0000256" key="3">
    <source>
        <dbReference type="ARBA" id="ARBA00049244"/>
    </source>
</evidence>
<name>A0A3E0TZA2_9GAMM</name>